<evidence type="ECO:0000256" key="1">
    <source>
        <dbReference type="SAM" id="MobiDB-lite"/>
    </source>
</evidence>
<feature type="region of interest" description="Disordered" evidence="1">
    <location>
        <begin position="798"/>
        <end position="835"/>
    </location>
</feature>
<dbReference type="AlphaFoldDB" id="A0A8J8P640"/>
<accession>A0A8J8P640</accession>
<name>A0A8J8P640_HALGN</name>
<comment type="caution">
    <text evidence="2">The sequence shown here is derived from an EMBL/GenBank/DDBJ whole genome shotgun (WGS) entry which is preliminary data.</text>
</comment>
<protein>
    <submittedName>
        <fullName evidence="2">Uncharacterized protein</fullName>
    </submittedName>
</protein>
<gene>
    <name evidence="2" type="ORF">FGO68_gene4382</name>
</gene>
<evidence type="ECO:0000313" key="2">
    <source>
        <dbReference type="EMBL" id="TNV86515.1"/>
    </source>
</evidence>
<reference evidence="2" key="1">
    <citation type="submission" date="2019-06" db="EMBL/GenBank/DDBJ databases">
        <authorList>
            <person name="Zheng W."/>
        </authorList>
    </citation>
    <scope>NUCLEOTIDE SEQUENCE</scope>
    <source>
        <strain evidence="2">QDHG01</strain>
    </source>
</reference>
<dbReference type="Proteomes" id="UP000785679">
    <property type="component" value="Unassembled WGS sequence"/>
</dbReference>
<sequence length="835" mass="95599">MKKPAAAALTQYSGFENQYQSASAKRQTKCLRSMSPSKKSAKTNATYQSTVLGTVYESGNIRYDIAQEFLRVHKTPQQLQYEMTFIDVQEQLRNLLYIKGEMVVTQLQKTIIDLVIKKTTFMKAFVRMRLIDRGTELNELEIITSNRYGQTKANFNLDDINDQIVYFAQHYFPVEYGKDPKLLLAILIRFAVQPYVTELIQESRNKPINNDVSNIVRVLQTIINMEGGLSKFSVSPVFQKPSIKKLFSDLLVYYQSAYMTKNSNYFHDCLLVMLRDFEICPFIATLKDSYILFSLVSGVSDPNKCSSKHFTSTMLAQMLQIFADYFLPQAIGSPNKQKGFTDENSSNQRAIMLLKKIELSKGYELYRRERLMEGVAKPPILLAHDSNKIKGAGSSGQKPLLKKAKDMSAFKTVSSQGNRTLGVMQTEDNIIGIASYNDTDCHLIELTEGQERVLTGIFEHYSHIDEATKKRLIKACFVVEIFQGLELAQRVSRKDVDISIKRIKSNLNSHLAFEQFVGVLEDIAVKIIGFQQFSQFIEIRLRPYMTGLHEQTINTAHHTHIAKKNLLQQDLSESLQALTEDQGCQKILKMLRDVIKPYFQVYSNLKEAKFMSFENLCTFARAFGLYPETITKQNLLLLYQSFLHNNYDERTFDHGSLILLLGVVALQYQDQGENYNSSQKLLIMIEKMSICQSKIDKGVCQQMKNHATFSYARPKDFITVFGPHVMMEFPHIKAKIAPDVNCKPTNIVLIKKDYSPSKGRVPYKTLKDIFYRGDRESEEHEQLRIGAKYNNGEVLEADYEDEEDEQRMVEGEPGINPMSNMSREQLASSIADCEY</sequence>
<organism evidence="2 3">
    <name type="scientific">Halteria grandinella</name>
    <dbReference type="NCBI Taxonomy" id="5974"/>
    <lineage>
        <taxon>Eukaryota</taxon>
        <taxon>Sar</taxon>
        <taxon>Alveolata</taxon>
        <taxon>Ciliophora</taxon>
        <taxon>Intramacronucleata</taxon>
        <taxon>Spirotrichea</taxon>
        <taxon>Stichotrichia</taxon>
        <taxon>Sporadotrichida</taxon>
        <taxon>Halteriidae</taxon>
        <taxon>Halteria</taxon>
    </lineage>
</organism>
<proteinExistence type="predicted"/>
<feature type="compositionally biased region" description="Polar residues" evidence="1">
    <location>
        <begin position="817"/>
        <end position="828"/>
    </location>
</feature>
<dbReference type="OrthoDB" id="10662475at2759"/>
<dbReference type="EMBL" id="RRYP01001023">
    <property type="protein sequence ID" value="TNV86515.1"/>
    <property type="molecule type" value="Genomic_DNA"/>
</dbReference>
<keyword evidence="3" id="KW-1185">Reference proteome</keyword>
<evidence type="ECO:0000313" key="3">
    <source>
        <dbReference type="Proteomes" id="UP000785679"/>
    </source>
</evidence>